<name>A0A183JFS7_9TREM</name>
<evidence type="ECO:0000313" key="1">
    <source>
        <dbReference type="WBParaSite" id="SCUD_0000154401-mRNA-1"/>
    </source>
</evidence>
<dbReference type="AlphaFoldDB" id="A0A183JFS7"/>
<dbReference type="WBParaSite" id="SCUD_0000154401-mRNA-1">
    <property type="protein sequence ID" value="SCUD_0000154401-mRNA-1"/>
    <property type="gene ID" value="SCUD_0000154401"/>
</dbReference>
<accession>A0A183JFS7</accession>
<proteinExistence type="predicted"/>
<reference evidence="1" key="1">
    <citation type="submission" date="2016-06" db="UniProtKB">
        <authorList>
            <consortium name="WormBaseParasite"/>
        </authorList>
    </citation>
    <scope>IDENTIFICATION</scope>
</reference>
<organism evidence="1">
    <name type="scientific">Schistosoma curassoni</name>
    <dbReference type="NCBI Taxonomy" id="6186"/>
    <lineage>
        <taxon>Eukaryota</taxon>
        <taxon>Metazoa</taxon>
        <taxon>Spiralia</taxon>
        <taxon>Lophotrochozoa</taxon>
        <taxon>Platyhelminthes</taxon>
        <taxon>Trematoda</taxon>
        <taxon>Digenea</taxon>
        <taxon>Strigeidida</taxon>
        <taxon>Schistosomatoidea</taxon>
        <taxon>Schistosomatidae</taxon>
        <taxon>Schistosoma</taxon>
    </lineage>
</organism>
<sequence length="66" mass="6890">MSTFLNDSMRSCKIPSIASASIGETNSPVLIASTNGSFSHRVKIASDRLKIISNVDLIASSSSSST</sequence>
<protein>
    <submittedName>
        <fullName evidence="1">WD_REPEATS_REGION domain-containing protein</fullName>
    </submittedName>
</protein>